<evidence type="ECO:0000313" key="1">
    <source>
        <dbReference type="EMBL" id="KAJ0175268.1"/>
    </source>
</evidence>
<protein>
    <submittedName>
        <fullName evidence="1">Uncharacterized protein</fullName>
    </submittedName>
</protein>
<dbReference type="Proteomes" id="UP000824533">
    <property type="component" value="Linkage Group LG16"/>
</dbReference>
<dbReference type="EMBL" id="CM034402">
    <property type="protein sequence ID" value="KAJ0175268.1"/>
    <property type="molecule type" value="Genomic_DNA"/>
</dbReference>
<evidence type="ECO:0000313" key="2">
    <source>
        <dbReference type="Proteomes" id="UP000824533"/>
    </source>
</evidence>
<sequence>MDSELQHCSSEPILNIERISDEPCASNYLAYVGTRKSSKRQRVDISEAKLIDFMGEMTKMWKDFQVQQNSSYERLVSAVEDIRASIDFVANKYDSLQTQINKLEEERKVNSNYISALENKLEKYEQMSRSTCIEIRNIPIVPSETKTSLMNTVINTAKVLNISMEPRDIKDVFRIKSRDPVDKTIIVDFTSVIMKDKLITVYRKKIKESNKLTTENLHIPGPVKPIFISENLSAKMKRLFYLAREYAKQNDYKYCWVTHGKIFIRKRDGDRFIKIMNESDLHNTQNHKD</sequence>
<reference evidence="1 2" key="1">
    <citation type="journal article" date="2021" name="Front. Genet.">
        <title>Chromosome-Level Genome Assembly Reveals Significant Gene Expansion in the Toll and IMD Signaling Pathways of Dendrolimus kikuchii.</title>
        <authorList>
            <person name="Zhou J."/>
            <person name="Wu P."/>
            <person name="Xiong Z."/>
            <person name="Liu N."/>
            <person name="Zhao N."/>
            <person name="Ji M."/>
            <person name="Qiu Y."/>
            <person name="Yang B."/>
        </authorList>
    </citation>
    <scope>NUCLEOTIDE SEQUENCE [LARGE SCALE GENOMIC DNA]</scope>
    <source>
        <strain evidence="1">Ann1</strain>
    </source>
</reference>
<proteinExistence type="predicted"/>
<comment type="caution">
    <text evidence="1">The sequence shown here is derived from an EMBL/GenBank/DDBJ whole genome shotgun (WGS) entry which is preliminary data.</text>
</comment>
<organism evidence="1 2">
    <name type="scientific">Dendrolimus kikuchii</name>
    <dbReference type="NCBI Taxonomy" id="765133"/>
    <lineage>
        <taxon>Eukaryota</taxon>
        <taxon>Metazoa</taxon>
        <taxon>Ecdysozoa</taxon>
        <taxon>Arthropoda</taxon>
        <taxon>Hexapoda</taxon>
        <taxon>Insecta</taxon>
        <taxon>Pterygota</taxon>
        <taxon>Neoptera</taxon>
        <taxon>Endopterygota</taxon>
        <taxon>Lepidoptera</taxon>
        <taxon>Glossata</taxon>
        <taxon>Ditrysia</taxon>
        <taxon>Bombycoidea</taxon>
        <taxon>Lasiocampidae</taxon>
        <taxon>Dendrolimus</taxon>
    </lineage>
</organism>
<gene>
    <name evidence="1" type="ORF">K1T71_009409</name>
</gene>
<accession>A0ACC1CUB8</accession>
<name>A0ACC1CUB8_9NEOP</name>
<keyword evidence="2" id="KW-1185">Reference proteome</keyword>